<organism evidence="2 3">
    <name type="scientific">Aspergillus steynii IBT 23096</name>
    <dbReference type="NCBI Taxonomy" id="1392250"/>
    <lineage>
        <taxon>Eukaryota</taxon>
        <taxon>Fungi</taxon>
        <taxon>Dikarya</taxon>
        <taxon>Ascomycota</taxon>
        <taxon>Pezizomycotina</taxon>
        <taxon>Eurotiomycetes</taxon>
        <taxon>Eurotiomycetidae</taxon>
        <taxon>Eurotiales</taxon>
        <taxon>Aspergillaceae</taxon>
        <taxon>Aspergillus</taxon>
        <taxon>Aspergillus subgen. Circumdati</taxon>
    </lineage>
</organism>
<dbReference type="RefSeq" id="XP_024701229.1">
    <property type="nucleotide sequence ID" value="XM_024843052.1"/>
</dbReference>
<gene>
    <name evidence="2" type="ORF">P170DRAFT_256384</name>
</gene>
<dbReference type="AlphaFoldDB" id="A0A2I2FZ73"/>
<name>A0A2I2FZ73_9EURO</name>
<keyword evidence="3" id="KW-1185">Reference proteome</keyword>
<evidence type="ECO:0000313" key="3">
    <source>
        <dbReference type="Proteomes" id="UP000234275"/>
    </source>
</evidence>
<evidence type="ECO:0008006" key="4">
    <source>
        <dbReference type="Google" id="ProtNLM"/>
    </source>
</evidence>
<dbReference type="GeneID" id="36550751"/>
<evidence type="ECO:0000256" key="1">
    <source>
        <dbReference type="SAM" id="SignalP"/>
    </source>
</evidence>
<accession>A0A2I2FZ73</accession>
<dbReference type="Pfam" id="PF13668">
    <property type="entry name" value="Ferritin_2"/>
    <property type="match status" value="1"/>
</dbReference>
<dbReference type="VEuPathDB" id="FungiDB:P170DRAFT_256384"/>
<evidence type="ECO:0000313" key="2">
    <source>
        <dbReference type="EMBL" id="PLB45927.1"/>
    </source>
</evidence>
<protein>
    <recommendedName>
        <fullName evidence="4">Ferritin-like domain-containing protein</fullName>
    </recommendedName>
</protein>
<comment type="caution">
    <text evidence="2">The sequence shown here is derived from an EMBL/GenBank/DDBJ whole genome shotgun (WGS) entry which is preliminary data.</text>
</comment>
<dbReference type="Proteomes" id="UP000234275">
    <property type="component" value="Unassembled WGS sequence"/>
</dbReference>
<feature type="signal peptide" evidence="1">
    <location>
        <begin position="1"/>
        <end position="18"/>
    </location>
</feature>
<dbReference type="EMBL" id="MSFO01000007">
    <property type="protein sequence ID" value="PLB45927.1"/>
    <property type="molecule type" value="Genomic_DNA"/>
</dbReference>
<feature type="chain" id="PRO_5014182448" description="Ferritin-like domain-containing protein" evidence="1">
    <location>
        <begin position="19"/>
        <end position="247"/>
    </location>
</feature>
<proteinExistence type="predicted"/>
<reference evidence="2 3" key="1">
    <citation type="submission" date="2016-12" db="EMBL/GenBank/DDBJ databases">
        <title>The genomes of Aspergillus section Nigri reveals drivers in fungal speciation.</title>
        <authorList>
            <consortium name="DOE Joint Genome Institute"/>
            <person name="Vesth T.C."/>
            <person name="Nybo J."/>
            <person name="Theobald S."/>
            <person name="Brandl J."/>
            <person name="Frisvad J.C."/>
            <person name="Nielsen K.F."/>
            <person name="Lyhne E.K."/>
            <person name="Kogle M.E."/>
            <person name="Kuo A."/>
            <person name="Riley R."/>
            <person name="Clum A."/>
            <person name="Nolan M."/>
            <person name="Lipzen A."/>
            <person name="Salamov A."/>
            <person name="Henrissat B."/>
            <person name="Wiebenga A."/>
            <person name="De Vries R.P."/>
            <person name="Grigoriev I.V."/>
            <person name="Mortensen U.H."/>
            <person name="Andersen M.R."/>
            <person name="Baker S.E."/>
        </authorList>
    </citation>
    <scope>NUCLEOTIDE SEQUENCE [LARGE SCALE GENOMIC DNA]</scope>
    <source>
        <strain evidence="2 3">IBT 23096</strain>
    </source>
</reference>
<dbReference type="OrthoDB" id="4363568at2759"/>
<sequence>MRIFSALSGLLLAGAAFAQNTSSSCSPKSGDVQVVQFGWALQYLAERYYSAQPLNQTFLNSVTNSTRANYYTNFQGIQRQNRLGVRAVQQLGSKVSGFSAPRCNYSFPSASDGETWVKNALKLEQSITGALVGLAGYTQSPEVSLLLARLSAEHCGHAYYIASQQQGVVFPTNSSSLVPAYTPDWVLQNGTQPGKLGSYIKNCVSPPSSPCGEKLNIGPLVGTFGANATNSSSSASASASSLFARVF</sequence>
<dbReference type="PROSITE" id="PS51257">
    <property type="entry name" value="PROKAR_LIPOPROTEIN"/>
    <property type="match status" value="1"/>
</dbReference>
<keyword evidence="1" id="KW-0732">Signal</keyword>